<evidence type="ECO:0000256" key="3">
    <source>
        <dbReference type="ARBA" id="ARBA00022771"/>
    </source>
</evidence>
<dbReference type="InterPro" id="IPR001876">
    <property type="entry name" value="Znf_RanBP2"/>
</dbReference>
<dbReference type="AlphaFoldDB" id="A0A7I8WC00"/>
<dbReference type="PANTHER" id="PTHR12710:SF0">
    <property type="entry name" value="NUCLEAR PROTEIN LOCALIZATION PROTEIN 4 HOMOLOG"/>
    <property type="match status" value="1"/>
</dbReference>
<evidence type="ECO:0000256" key="5">
    <source>
        <dbReference type="ARBA" id="ARBA00060618"/>
    </source>
</evidence>
<name>A0A7I8WC00_9ANNE</name>
<feature type="domain" description="MPN" evidence="10">
    <location>
        <begin position="226"/>
        <end position="365"/>
    </location>
</feature>
<evidence type="ECO:0000256" key="7">
    <source>
        <dbReference type="PROSITE-ProRule" id="PRU00322"/>
    </source>
</evidence>
<keyword evidence="3 7" id="KW-0863">Zinc-finger</keyword>
<dbReference type="InterPro" id="IPR036443">
    <property type="entry name" value="Znf_RanBP2_sf"/>
</dbReference>
<evidence type="ECO:0000313" key="12">
    <source>
        <dbReference type="Proteomes" id="UP000549394"/>
    </source>
</evidence>
<dbReference type="InterPro" id="IPR037518">
    <property type="entry name" value="MPN"/>
</dbReference>
<dbReference type="SMART" id="SM00547">
    <property type="entry name" value="ZnF_RBZ"/>
    <property type="match status" value="1"/>
</dbReference>
<feature type="compositionally biased region" description="Polar residues" evidence="8">
    <location>
        <begin position="562"/>
        <end position="572"/>
    </location>
</feature>
<gene>
    <name evidence="11" type="ORF">DGYR_LOCUS13001</name>
</gene>
<dbReference type="PANTHER" id="PTHR12710">
    <property type="entry name" value="NUCLEAR PROTEIN LOCALIZATION 4"/>
    <property type="match status" value="1"/>
</dbReference>
<keyword evidence="2" id="KW-0479">Metal-binding</keyword>
<evidence type="ECO:0000256" key="8">
    <source>
        <dbReference type="SAM" id="MobiDB-lite"/>
    </source>
</evidence>
<dbReference type="PROSITE" id="PS01358">
    <property type="entry name" value="ZF_RANBP2_1"/>
    <property type="match status" value="1"/>
</dbReference>
<dbReference type="Pfam" id="PF05020">
    <property type="entry name" value="zf-NPL4"/>
    <property type="match status" value="1"/>
</dbReference>
<dbReference type="Proteomes" id="UP000549394">
    <property type="component" value="Unassembled WGS sequence"/>
</dbReference>
<comment type="similarity">
    <text evidence="1">Belongs to the NPL4 family.</text>
</comment>
<evidence type="ECO:0000256" key="4">
    <source>
        <dbReference type="ARBA" id="ARBA00022833"/>
    </source>
</evidence>
<accession>A0A7I8WC00</accession>
<dbReference type="Gene3D" id="3.40.140.10">
    <property type="entry name" value="Cytidine Deaminase, domain 2"/>
    <property type="match status" value="1"/>
</dbReference>
<dbReference type="EMBL" id="CAJFCJ010000028">
    <property type="protein sequence ID" value="CAD5125655.1"/>
    <property type="molecule type" value="Genomic_DNA"/>
</dbReference>
<dbReference type="SUPFAM" id="SSF54236">
    <property type="entry name" value="Ubiquitin-like"/>
    <property type="match status" value="1"/>
</dbReference>
<dbReference type="SUPFAM" id="SSF90209">
    <property type="entry name" value="Ran binding protein zinc finger-like"/>
    <property type="match status" value="1"/>
</dbReference>
<dbReference type="PIRSF" id="PIRSF010052">
    <property type="entry name" value="Polyub_prc_Npl4"/>
    <property type="match status" value="1"/>
</dbReference>
<dbReference type="OrthoDB" id="10251089at2759"/>
<dbReference type="GO" id="GO:0005634">
    <property type="term" value="C:nucleus"/>
    <property type="evidence" value="ECO:0007669"/>
    <property type="project" value="TreeGrafter"/>
</dbReference>
<evidence type="ECO:0000256" key="1">
    <source>
        <dbReference type="ARBA" id="ARBA00011025"/>
    </source>
</evidence>
<sequence length="615" mass="70055">MSNIVLRIQSAEGVKRVNCKTSDKVTRLFEKLQELFNIKEEFNLYKDRKKSEKIIRSEKRSLQSYGLVHGDILLIEWDEKQQQQDSCINGTNQVKYNAEKSVPPFKEDDVDLELEKEDGRTFRARNEQLCRHGPTGKCVHCVPLEPFDEEYLRNADPPIKFLSFHSYLRKLRSGVDKGKFVMLENISCKIKPGCLEHPPWPGGICTKCQPNAVTLNRQSYRHVDYVQFENPQIMDRFLDFWRKSGNQRIGYLYGRYEQHKDVPLGIKAVVCAIYEPAQISSKQSVKLNMSDPLESTVEDIAGRLGLQRVGWIFTDLSAKDLQMGTVEHHRGTIDSFFLSAQECMLAATFQNAHPNKCRYARDTFFGSKFVTVVVTGDADNQIHFEGYQVSNQCMALVRDGCFIPTIDAPELGYVKESSNEQYVPDVFYKLKDSFGNEVTSLARPLPVEYLLVDLQVAFPLEPSYTLNGGRDTFPVANRQSIGASQDFNTLSSYLDKYPAERLFDALNDLHLLVYLSTCDMIPLKGAVEELSAILKERDMDRLGSWLAREEWQTVETLRTAQAPTPVPNQNYVGPNAQPLPPIRSPQPDDQWACTHCTFHNTIGKEACEMCGLPKQ</sequence>
<dbReference type="GO" id="GO:0031625">
    <property type="term" value="F:ubiquitin protein ligase binding"/>
    <property type="evidence" value="ECO:0007669"/>
    <property type="project" value="TreeGrafter"/>
</dbReference>
<dbReference type="InterPro" id="IPR007717">
    <property type="entry name" value="NPL4_C"/>
</dbReference>
<dbReference type="FunFam" id="3.40.140.10:FF:000012">
    <property type="entry name" value="nuclear protein localization protein 4 homolog"/>
    <property type="match status" value="1"/>
</dbReference>
<feature type="domain" description="RanBP2-type" evidence="9">
    <location>
        <begin position="587"/>
        <end position="615"/>
    </location>
</feature>
<evidence type="ECO:0000259" key="10">
    <source>
        <dbReference type="PROSITE" id="PS50249"/>
    </source>
</evidence>
<dbReference type="InterPro" id="IPR029071">
    <property type="entry name" value="Ubiquitin-like_domsf"/>
</dbReference>
<dbReference type="PROSITE" id="PS50249">
    <property type="entry name" value="MPN"/>
    <property type="match status" value="1"/>
</dbReference>
<keyword evidence="4" id="KW-0862">Zinc</keyword>
<dbReference type="Pfam" id="PF11543">
    <property type="entry name" value="UN_NPL4"/>
    <property type="match status" value="1"/>
</dbReference>
<dbReference type="Gene3D" id="2.30.30.380">
    <property type="entry name" value="Zn-finger domain of Sec23/24"/>
    <property type="match status" value="1"/>
</dbReference>
<comment type="caution">
    <text evidence="11">The sequence shown here is derived from an EMBL/GenBank/DDBJ whole genome shotgun (WGS) entry which is preliminary data.</text>
</comment>
<dbReference type="GO" id="GO:0008270">
    <property type="term" value="F:zinc ion binding"/>
    <property type="evidence" value="ECO:0007669"/>
    <property type="project" value="UniProtKB-KW"/>
</dbReference>
<dbReference type="GO" id="GO:0006511">
    <property type="term" value="P:ubiquitin-dependent protein catabolic process"/>
    <property type="evidence" value="ECO:0007669"/>
    <property type="project" value="InterPro"/>
</dbReference>
<proteinExistence type="inferred from homology"/>
<evidence type="ECO:0000259" key="9">
    <source>
        <dbReference type="PROSITE" id="PS50199"/>
    </source>
</evidence>
<keyword evidence="12" id="KW-1185">Reference proteome</keyword>
<evidence type="ECO:0000256" key="2">
    <source>
        <dbReference type="ARBA" id="ARBA00022723"/>
    </source>
</evidence>
<dbReference type="GO" id="GO:0043130">
    <property type="term" value="F:ubiquitin binding"/>
    <property type="evidence" value="ECO:0007669"/>
    <property type="project" value="TreeGrafter"/>
</dbReference>
<dbReference type="CDD" id="cd08061">
    <property type="entry name" value="MPN_NPL4"/>
    <property type="match status" value="1"/>
</dbReference>
<dbReference type="InterPro" id="IPR024682">
    <property type="entry name" value="Npl4_Ub-like_dom"/>
</dbReference>
<feature type="region of interest" description="Disordered" evidence="8">
    <location>
        <begin position="562"/>
        <end position="583"/>
    </location>
</feature>
<dbReference type="PROSITE" id="PS50199">
    <property type="entry name" value="ZF_RANBP2_2"/>
    <property type="match status" value="1"/>
</dbReference>
<dbReference type="Pfam" id="PF05021">
    <property type="entry name" value="NPL4"/>
    <property type="match status" value="1"/>
</dbReference>
<comment type="pathway">
    <text evidence="5">Protein degradation; proteasomal ubiquitin-dependent pathway.</text>
</comment>
<evidence type="ECO:0000256" key="6">
    <source>
        <dbReference type="ARBA" id="ARBA00074519"/>
    </source>
</evidence>
<dbReference type="InterPro" id="IPR016563">
    <property type="entry name" value="Npl4"/>
</dbReference>
<organism evidence="11 12">
    <name type="scientific">Dimorphilus gyrociliatus</name>
    <dbReference type="NCBI Taxonomy" id="2664684"/>
    <lineage>
        <taxon>Eukaryota</taxon>
        <taxon>Metazoa</taxon>
        <taxon>Spiralia</taxon>
        <taxon>Lophotrochozoa</taxon>
        <taxon>Annelida</taxon>
        <taxon>Polychaeta</taxon>
        <taxon>Polychaeta incertae sedis</taxon>
        <taxon>Dinophilidae</taxon>
        <taxon>Dimorphilus</taxon>
    </lineage>
</organism>
<evidence type="ECO:0000313" key="11">
    <source>
        <dbReference type="EMBL" id="CAD5125655.1"/>
    </source>
</evidence>
<protein>
    <recommendedName>
        <fullName evidence="6">Nuclear protein localization protein 4 homolog</fullName>
    </recommendedName>
</protein>
<reference evidence="11 12" key="1">
    <citation type="submission" date="2020-08" db="EMBL/GenBank/DDBJ databases">
        <authorList>
            <person name="Hejnol A."/>
        </authorList>
    </citation>
    <scope>NUCLEOTIDE SEQUENCE [LARGE SCALE GENOMIC DNA]</scope>
</reference>
<dbReference type="Gene3D" id="3.10.20.90">
    <property type="entry name" value="Phosphatidylinositol 3-kinase Catalytic Subunit, Chain A, domain 1"/>
    <property type="match status" value="1"/>
</dbReference>
<dbReference type="InterPro" id="IPR007716">
    <property type="entry name" value="NPL4_Zn-bd_put"/>
</dbReference>